<dbReference type="PANTHER" id="PTHR43790">
    <property type="entry name" value="CARBOHYDRATE TRANSPORT ATP-BINDING PROTEIN MG119-RELATED"/>
    <property type="match status" value="1"/>
</dbReference>
<dbReference type="Pfam" id="PF00005">
    <property type="entry name" value="ABC_tran"/>
    <property type="match status" value="2"/>
</dbReference>
<evidence type="ECO:0000256" key="4">
    <source>
        <dbReference type="ARBA" id="ARBA00022840"/>
    </source>
</evidence>
<keyword evidence="7" id="KW-1185">Reference proteome</keyword>
<sequence length="517" mass="55733">MEHRQPLLLMQGIQKSFSGVPALQDARLSVEPGEVHALIGQNGAGKSTLIKLLTGAYRRDAGSVLFRGEEVTFASPQAAQAGGISTIYQEVNLVGFRSVTENIFLGRELTRGPFLDWRRMNAQAQEVLGRFNVRVDVTSPLMTHSVAVQQMVAIARAVSFKSQLVIMDEPTSSLDDREVETLFGVIRQLKAEGVSVVFVSHRLDELYAVCDRVTIMRDGRTVAEQPMAEVSKLQLVAKMLGKDTSELRQEGETAFARGSAASGRTLLEARGLHTGTVLQEADLQVRAGEIVGLAGLLGSGRTEAARAVFGADPLLGGEVRMEQQPVKFGSPRDAIRAGLGFCSEDRKIEGIIPDLSVRENLTLALLPALSRSGVVDPRRQAEIVDRFIARLGIKTAGPDQKIRELSGGNQQKVLLARWLCMNPKLLILDEPTRGIDVGAKGEIQALLSELAQEGLGVLMISSELEELAEGADRVVVMRDGRSIRELPREALSQDAIMDAMAHGTPGGPSAAREGAPA</sequence>
<feature type="domain" description="ABC transporter" evidence="5">
    <location>
        <begin position="261"/>
        <end position="504"/>
    </location>
</feature>
<dbReference type="PROSITE" id="PS00211">
    <property type="entry name" value="ABC_TRANSPORTER_1"/>
    <property type="match status" value="1"/>
</dbReference>
<dbReference type="InterPro" id="IPR003439">
    <property type="entry name" value="ABC_transporter-like_ATP-bd"/>
</dbReference>
<dbReference type="Gene3D" id="3.40.50.300">
    <property type="entry name" value="P-loop containing nucleotide triphosphate hydrolases"/>
    <property type="match status" value="2"/>
</dbReference>
<reference evidence="7" key="1">
    <citation type="journal article" date="2019" name="Int. J. Syst. Evol. Microbiol.">
        <title>The Global Catalogue of Microorganisms (GCM) 10K type strain sequencing project: providing services to taxonomists for standard genome sequencing and annotation.</title>
        <authorList>
            <consortium name="The Broad Institute Genomics Platform"/>
            <consortium name="The Broad Institute Genome Sequencing Center for Infectious Disease"/>
            <person name="Wu L."/>
            <person name="Ma J."/>
        </authorList>
    </citation>
    <scope>NUCLEOTIDE SEQUENCE [LARGE SCALE GENOMIC DNA]</scope>
    <source>
        <strain evidence="7">CCUG 56029</strain>
    </source>
</reference>
<dbReference type="Proteomes" id="UP001595998">
    <property type="component" value="Unassembled WGS sequence"/>
</dbReference>
<dbReference type="PROSITE" id="PS50893">
    <property type="entry name" value="ABC_TRANSPORTER_2"/>
    <property type="match status" value="2"/>
</dbReference>
<dbReference type="GO" id="GO:0005524">
    <property type="term" value="F:ATP binding"/>
    <property type="evidence" value="ECO:0007669"/>
    <property type="project" value="UniProtKB-KW"/>
</dbReference>
<evidence type="ECO:0000259" key="5">
    <source>
        <dbReference type="PROSITE" id="PS50893"/>
    </source>
</evidence>
<gene>
    <name evidence="6" type="ORF">ACFOZ9_09365</name>
</gene>
<organism evidence="6 7">
    <name type="scientific">Deinococcus navajonensis</name>
    <dbReference type="NCBI Taxonomy" id="309884"/>
    <lineage>
        <taxon>Bacteria</taxon>
        <taxon>Thermotogati</taxon>
        <taxon>Deinococcota</taxon>
        <taxon>Deinococci</taxon>
        <taxon>Deinococcales</taxon>
        <taxon>Deinococcaceae</taxon>
        <taxon>Deinococcus</taxon>
    </lineage>
</organism>
<keyword evidence="3" id="KW-0547">Nucleotide-binding</keyword>
<dbReference type="InterPro" id="IPR027417">
    <property type="entry name" value="P-loop_NTPase"/>
</dbReference>
<keyword evidence="2" id="KW-0677">Repeat</keyword>
<evidence type="ECO:0000256" key="2">
    <source>
        <dbReference type="ARBA" id="ARBA00022737"/>
    </source>
</evidence>
<keyword evidence="1" id="KW-0813">Transport</keyword>
<dbReference type="InterPro" id="IPR003593">
    <property type="entry name" value="AAA+_ATPase"/>
</dbReference>
<dbReference type="CDD" id="cd03216">
    <property type="entry name" value="ABC_Carb_Monos_I"/>
    <property type="match status" value="1"/>
</dbReference>
<keyword evidence="4 6" id="KW-0067">ATP-binding</keyword>
<dbReference type="EMBL" id="JBHSEH010000009">
    <property type="protein sequence ID" value="MFC4426420.1"/>
    <property type="molecule type" value="Genomic_DNA"/>
</dbReference>
<accession>A0ABV8XQA8</accession>
<dbReference type="SMART" id="SM00382">
    <property type="entry name" value="AAA"/>
    <property type="match status" value="2"/>
</dbReference>
<evidence type="ECO:0000256" key="1">
    <source>
        <dbReference type="ARBA" id="ARBA00022448"/>
    </source>
</evidence>
<dbReference type="RefSeq" id="WP_380038865.1">
    <property type="nucleotide sequence ID" value="NZ_JBHSEH010000009.1"/>
</dbReference>
<evidence type="ECO:0000313" key="7">
    <source>
        <dbReference type="Proteomes" id="UP001595998"/>
    </source>
</evidence>
<proteinExistence type="predicted"/>
<dbReference type="InterPro" id="IPR050107">
    <property type="entry name" value="ABC_carbohydrate_import_ATPase"/>
</dbReference>
<evidence type="ECO:0000313" key="6">
    <source>
        <dbReference type="EMBL" id="MFC4426420.1"/>
    </source>
</evidence>
<dbReference type="SUPFAM" id="SSF52540">
    <property type="entry name" value="P-loop containing nucleoside triphosphate hydrolases"/>
    <property type="match status" value="2"/>
</dbReference>
<dbReference type="PANTHER" id="PTHR43790:SF9">
    <property type="entry name" value="GALACTOFURANOSE TRANSPORTER ATP-BINDING PROTEIN YTFR"/>
    <property type="match status" value="1"/>
</dbReference>
<comment type="caution">
    <text evidence="6">The sequence shown here is derived from an EMBL/GenBank/DDBJ whole genome shotgun (WGS) entry which is preliminary data.</text>
</comment>
<feature type="domain" description="ABC transporter" evidence="5">
    <location>
        <begin position="8"/>
        <end position="243"/>
    </location>
</feature>
<evidence type="ECO:0000256" key="3">
    <source>
        <dbReference type="ARBA" id="ARBA00022741"/>
    </source>
</evidence>
<dbReference type="InterPro" id="IPR017871">
    <property type="entry name" value="ABC_transporter-like_CS"/>
</dbReference>
<dbReference type="CDD" id="cd03215">
    <property type="entry name" value="ABC_Carb_Monos_II"/>
    <property type="match status" value="1"/>
</dbReference>
<name>A0ABV8XQA8_9DEIO</name>
<protein>
    <submittedName>
        <fullName evidence="6">Sugar ABC transporter ATP-binding protein</fullName>
    </submittedName>
</protein>